<dbReference type="RefSeq" id="WP_022859267.1">
    <property type="nucleotide sequence ID" value="NZ_JGZB01000003.1"/>
</dbReference>
<dbReference type="AlphaFoldDB" id="A0A087BCQ2"/>
<feature type="domain" description="VWFA" evidence="2">
    <location>
        <begin position="99"/>
        <end position="310"/>
    </location>
</feature>
<feature type="transmembrane region" description="Helical" evidence="1">
    <location>
        <begin position="6"/>
        <end position="29"/>
    </location>
</feature>
<keyword evidence="1" id="KW-1133">Transmembrane helix</keyword>
<evidence type="ECO:0000256" key="1">
    <source>
        <dbReference type="SAM" id="Phobius"/>
    </source>
</evidence>
<proteinExistence type="predicted"/>
<feature type="transmembrane region" description="Helical" evidence="1">
    <location>
        <begin position="66"/>
        <end position="83"/>
    </location>
</feature>
<dbReference type="Pfam" id="PF13519">
    <property type="entry name" value="VWA_2"/>
    <property type="match status" value="1"/>
</dbReference>
<name>A0A087BCQ2_9BIFI</name>
<dbReference type="eggNOG" id="COG2304">
    <property type="taxonomic scope" value="Bacteria"/>
</dbReference>
<evidence type="ECO:0000313" key="4">
    <source>
        <dbReference type="Proteomes" id="UP000029052"/>
    </source>
</evidence>
<feature type="transmembrane region" description="Helical" evidence="1">
    <location>
        <begin position="331"/>
        <end position="351"/>
    </location>
</feature>
<dbReference type="STRING" id="1692.BMAGN_0675"/>
<dbReference type="SUPFAM" id="SSF53300">
    <property type="entry name" value="vWA-like"/>
    <property type="match status" value="1"/>
</dbReference>
<dbReference type="InterPro" id="IPR036465">
    <property type="entry name" value="vWFA_dom_sf"/>
</dbReference>
<accession>A0A087BCQ2</accession>
<keyword evidence="1" id="KW-0472">Membrane</keyword>
<protein>
    <submittedName>
        <fullName evidence="3">von Willebrand factor type A domain protein</fullName>
    </submittedName>
</protein>
<dbReference type="Gene3D" id="3.40.50.410">
    <property type="entry name" value="von Willebrand factor, type A domain"/>
    <property type="match status" value="1"/>
</dbReference>
<keyword evidence="4" id="KW-1185">Reference proteome</keyword>
<dbReference type="EMBL" id="JGZB01000003">
    <property type="protein sequence ID" value="KFI68802.1"/>
    <property type="molecule type" value="Genomic_DNA"/>
</dbReference>
<dbReference type="Proteomes" id="UP000029052">
    <property type="component" value="Unassembled WGS sequence"/>
</dbReference>
<keyword evidence="1" id="KW-0812">Transmembrane</keyword>
<dbReference type="PROSITE" id="PS50234">
    <property type="entry name" value="VWFA"/>
    <property type="match status" value="1"/>
</dbReference>
<dbReference type="InterPro" id="IPR002035">
    <property type="entry name" value="VWF_A"/>
</dbReference>
<gene>
    <name evidence="3" type="ORF">BMAGN_0675</name>
</gene>
<sequence>MVLRWQWPWAILIAALVAAGIMFAAAAWINHRMRSQETAESYYVLDDLDTEQGNALMRVWHTLNRVATVLVALALVTAVVLVGRPSAVDKQTETSSSRDIVLCLDVSGSTLPYDHQVLDTYAQLVQHFQDERIGLSIFNSTSRTVFPLTDDYSLVSKQLTQASDMLRGVETQDDIDKMTDRQYQQVSDWLEGTQNRNDATSLIGDGLVSCAAMLPGFTYSALRDGAKPDRETSIVLATDNVVSGTETYSLKQALTLTKQAGITVDGLYSGPKSSEQDAATQTMKKDIEGAGGMFLTQSDGSSVEQLVREIDKRQVSTTQEHGKAAVLDAPGWWTLALAVFVLAWLIMAWRLKR</sequence>
<evidence type="ECO:0000313" key="3">
    <source>
        <dbReference type="EMBL" id="KFI68802.1"/>
    </source>
</evidence>
<evidence type="ECO:0000259" key="2">
    <source>
        <dbReference type="PROSITE" id="PS50234"/>
    </source>
</evidence>
<comment type="caution">
    <text evidence="3">The sequence shown here is derived from an EMBL/GenBank/DDBJ whole genome shotgun (WGS) entry which is preliminary data.</text>
</comment>
<organism evidence="3 4">
    <name type="scientific">Bifidobacterium magnum</name>
    <dbReference type="NCBI Taxonomy" id="1692"/>
    <lineage>
        <taxon>Bacteria</taxon>
        <taxon>Bacillati</taxon>
        <taxon>Actinomycetota</taxon>
        <taxon>Actinomycetes</taxon>
        <taxon>Bifidobacteriales</taxon>
        <taxon>Bifidobacteriaceae</taxon>
        <taxon>Bifidobacterium</taxon>
    </lineage>
</organism>
<reference evidence="3 4" key="1">
    <citation type="submission" date="2014-03" db="EMBL/GenBank/DDBJ databases">
        <title>Genomics of Bifidobacteria.</title>
        <authorList>
            <person name="Ventura M."/>
            <person name="Milani C."/>
            <person name="Lugli G.A."/>
        </authorList>
    </citation>
    <scope>NUCLEOTIDE SEQUENCE [LARGE SCALE GENOMIC DNA]</scope>
    <source>
        <strain evidence="3 4">LMG 11591</strain>
    </source>
</reference>